<keyword evidence="10 12" id="KW-0704">Schiff base</keyword>
<dbReference type="NCBIfam" id="TIGR00674">
    <property type="entry name" value="dapA"/>
    <property type="match status" value="1"/>
</dbReference>
<feature type="active site" description="Schiff-base intermediate with substrate" evidence="12">
    <location>
        <position position="169"/>
    </location>
</feature>
<evidence type="ECO:0000256" key="3">
    <source>
        <dbReference type="ARBA" id="ARBA00007592"/>
    </source>
</evidence>
<comment type="function">
    <text evidence="1 12">Catalyzes the condensation of (S)-aspartate-beta-semialdehyde [(S)-ASA] and pyruvate to 4-hydroxy-tetrahydrodipicolinate (HTPA).</text>
</comment>
<name>A0ABX8YY50_9BACT</name>
<proteinExistence type="inferred from homology"/>
<keyword evidence="5 12" id="KW-0963">Cytoplasm</keyword>
<evidence type="ECO:0000256" key="10">
    <source>
        <dbReference type="ARBA" id="ARBA00023270"/>
    </source>
</evidence>
<dbReference type="PROSITE" id="PS00665">
    <property type="entry name" value="DHDPS_1"/>
    <property type="match status" value="1"/>
</dbReference>
<dbReference type="PIRSF" id="PIRSF001365">
    <property type="entry name" value="DHDPS"/>
    <property type="match status" value="1"/>
</dbReference>
<dbReference type="Gene3D" id="3.20.20.70">
    <property type="entry name" value="Aldolase class I"/>
    <property type="match status" value="1"/>
</dbReference>
<dbReference type="HAMAP" id="MF_00418">
    <property type="entry name" value="DapA"/>
    <property type="match status" value="1"/>
</dbReference>
<evidence type="ECO:0000256" key="13">
    <source>
        <dbReference type="PIRNR" id="PIRNR001365"/>
    </source>
</evidence>
<dbReference type="PRINTS" id="PR00146">
    <property type="entry name" value="DHPICSNTHASE"/>
</dbReference>
<dbReference type="SUPFAM" id="SSF51569">
    <property type="entry name" value="Aldolase"/>
    <property type="match status" value="1"/>
</dbReference>
<sequence length="307" mass="33557">MAANEKRGKMLAGSIVALVTPFTQEGAVDHLALSALIKWHMEQGSQGIVLCGSTGEGTNLSLQEKLHIFKQGVQIANGRIPIIAGTGTSNTSTTVELTQAAKDIGVDACLVVLPYYIKPSIQGCIAHYKEVCSVKIPIFIYHHPGRTGIKLPIETLAEIAKDPYVCGIKESTADIEYAVRLSQEIKKPLFCGDDHLVVPLMALKFKGCISVIANLIPKKWQQLLYLLSNQSFEEAGKLYEKYHSLCASLFLESNPQCVKYALSQMGYCLPHLRLPLMQPSIAVKERIRKEMQALCLSSDLDLSGVSG</sequence>
<feature type="binding site" evidence="12">
    <location>
        <position position="209"/>
    </location>
    <ligand>
        <name>pyruvate</name>
        <dbReference type="ChEBI" id="CHEBI:15361"/>
    </ligand>
</feature>
<dbReference type="InterPro" id="IPR013785">
    <property type="entry name" value="Aldolase_TIM"/>
</dbReference>
<dbReference type="InterPro" id="IPR005263">
    <property type="entry name" value="DapA"/>
</dbReference>
<dbReference type="Proteomes" id="UP000822862">
    <property type="component" value="Chromosome"/>
</dbReference>
<evidence type="ECO:0000256" key="2">
    <source>
        <dbReference type="ARBA" id="ARBA00005120"/>
    </source>
</evidence>
<evidence type="ECO:0000256" key="7">
    <source>
        <dbReference type="ARBA" id="ARBA00022915"/>
    </source>
</evidence>
<feature type="site" description="Part of a proton relay during catalysis" evidence="12">
    <location>
        <position position="53"/>
    </location>
</feature>
<dbReference type="EMBL" id="CP075585">
    <property type="protein sequence ID" value="QZA58144.1"/>
    <property type="molecule type" value="Genomic_DNA"/>
</dbReference>
<comment type="pathway">
    <text evidence="2 12">Amino-acid biosynthesis; L-lysine biosynthesis via DAP pathway; (S)-tetrahydrodipicolinate from L-aspartate: step 3/4.</text>
</comment>
<keyword evidence="9 12" id="KW-0456">Lyase</keyword>
<comment type="subunit">
    <text evidence="12">Homotetramer; dimer of dimers.</text>
</comment>
<evidence type="ECO:0000256" key="8">
    <source>
        <dbReference type="ARBA" id="ARBA00023154"/>
    </source>
</evidence>
<comment type="subcellular location">
    <subcellularLocation>
        <location evidence="12">Cytoplasm</location>
    </subcellularLocation>
</comment>
<gene>
    <name evidence="12" type="primary">dapA</name>
    <name evidence="14" type="ORF">RHAB15C_0000012</name>
</gene>
<comment type="similarity">
    <text evidence="3 12 13">Belongs to the DapA family.</text>
</comment>
<evidence type="ECO:0000256" key="4">
    <source>
        <dbReference type="ARBA" id="ARBA00012086"/>
    </source>
</evidence>
<keyword evidence="15" id="KW-1185">Reference proteome</keyword>
<dbReference type="PANTHER" id="PTHR12128:SF66">
    <property type="entry name" value="4-HYDROXY-2-OXOGLUTARATE ALDOLASE, MITOCHONDRIAL"/>
    <property type="match status" value="1"/>
</dbReference>
<keyword evidence="8 12" id="KW-0457">Lysine biosynthesis</keyword>
<dbReference type="InterPro" id="IPR002220">
    <property type="entry name" value="DapA-like"/>
</dbReference>
<evidence type="ECO:0000256" key="1">
    <source>
        <dbReference type="ARBA" id="ARBA00003294"/>
    </source>
</evidence>
<dbReference type="EC" id="4.3.3.7" evidence="4 12"/>
<evidence type="ECO:0000313" key="14">
    <source>
        <dbReference type="EMBL" id="QZA58144.1"/>
    </source>
</evidence>
<dbReference type="GO" id="GO:0008840">
    <property type="term" value="F:4-hydroxy-tetrahydrodipicolinate synthase activity"/>
    <property type="evidence" value="ECO:0007669"/>
    <property type="project" value="UniProtKB-EC"/>
</dbReference>
<accession>A0ABX8YY50</accession>
<protein>
    <recommendedName>
        <fullName evidence="4 12">4-hydroxy-tetrahydrodipicolinate synthase</fullName>
        <shortName evidence="12">HTPA synthase</shortName>
        <ecNumber evidence="4 12">4.3.3.7</ecNumber>
    </recommendedName>
</protein>
<evidence type="ECO:0000313" key="15">
    <source>
        <dbReference type="Proteomes" id="UP000822862"/>
    </source>
</evidence>
<reference evidence="14 15" key="1">
    <citation type="submission" date="2021-05" db="EMBL/GenBank/DDBJ databases">
        <title>Ecology and evolution of chlamydial symbionts of arthropods.</title>
        <authorList>
            <person name="Halter T."/>
            <person name="Sixt B.S."/>
            <person name="Toenshoff E.R."/>
            <person name="Koestlbacher S."/>
            <person name="Schulz F."/>
            <person name="Kostanjsek R."/>
            <person name="Collingro A."/>
            <person name="Hendrickx F."/>
            <person name="Horn M."/>
        </authorList>
    </citation>
    <scope>NUCLEOTIDE SEQUENCE [LARGE SCALE GENOMIC DNA]</scope>
    <source>
        <strain evidence="14 15">15C</strain>
    </source>
</reference>
<comment type="caution">
    <text evidence="12">Was originally thought to be a dihydrodipicolinate synthase (DHDPS), catalyzing the condensation of (S)-aspartate-beta-semialdehyde [(S)-ASA] and pyruvate to dihydrodipicolinate (DHDP). However, it was shown in E.coli that the product of the enzymatic reaction is not dihydrodipicolinate but in fact (4S)-4-hydroxy-2,3,4,5-tetrahydro-(2S)-dipicolinic acid (HTPA), and that the consecutive dehydration reaction leading to DHDP is not spontaneous but catalyzed by DapB.</text>
</comment>
<organism evidence="14 15">
    <name type="scientific">Candidatus Rhabdochlamydia porcellionis</name>
    <dbReference type="NCBI Taxonomy" id="225148"/>
    <lineage>
        <taxon>Bacteria</taxon>
        <taxon>Pseudomonadati</taxon>
        <taxon>Chlamydiota</taxon>
        <taxon>Chlamydiia</taxon>
        <taxon>Parachlamydiales</taxon>
        <taxon>Candidatus Rhabdochlamydiaceae</taxon>
        <taxon>Candidatus Rhabdochlamydia</taxon>
    </lineage>
</organism>
<comment type="catalytic activity">
    <reaction evidence="11 12">
        <text>L-aspartate 4-semialdehyde + pyruvate = (2S,4S)-4-hydroxy-2,3,4,5-tetrahydrodipicolinate + H2O + H(+)</text>
        <dbReference type="Rhea" id="RHEA:34171"/>
        <dbReference type="ChEBI" id="CHEBI:15361"/>
        <dbReference type="ChEBI" id="CHEBI:15377"/>
        <dbReference type="ChEBI" id="CHEBI:15378"/>
        <dbReference type="ChEBI" id="CHEBI:67139"/>
        <dbReference type="ChEBI" id="CHEBI:537519"/>
        <dbReference type="EC" id="4.3.3.7"/>
    </reaction>
</comment>
<feature type="site" description="Part of a proton relay during catalysis" evidence="12">
    <location>
        <position position="116"/>
    </location>
</feature>
<evidence type="ECO:0000256" key="6">
    <source>
        <dbReference type="ARBA" id="ARBA00022605"/>
    </source>
</evidence>
<keyword evidence="7 12" id="KW-0220">Diaminopimelate biosynthesis</keyword>
<evidence type="ECO:0000256" key="12">
    <source>
        <dbReference type="HAMAP-Rule" id="MF_00418"/>
    </source>
</evidence>
<dbReference type="Pfam" id="PF00701">
    <property type="entry name" value="DHDPS"/>
    <property type="match status" value="1"/>
</dbReference>
<feature type="binding site" evidence="12">
    <location>
        <position position="54"/>
    </location>
    <ligand>
        <name>pyruvate</name>
        <dbReference type="ChEBI" id="CHEBI:15361"/>
    </ligand>
</feature>
<dbReference type="PANTHER" id="PTHR12128">
    <property type="entry name" value="DIHYDRODIPICOLINATE SYNTHASE"/>
    <property type="match status" value="1"/>
</dbReference>
<dbReference type="CDD" id="cd00950">
    <property type="entry name" value="DHDPS"/>
    <property type="match status" value="1"/>
</dbReference>
<feature type="active site" description="Proton donor/acceptor" evidence="12">
    <location>
        <position position="141"/>
    </location>
</feature>
<evidence type="ECO:0000256" key="9">
    <source>
        <dbReference type="ARBA" id="ARBA00023239"/>
    </source>
</evidence>
<evidence type="ECO:0000256" key="11">
    <source>
        <dbReference type="ARBA" id="ARBA00047836"/>
    </source>
</evidence>
<evidence type="ECO:0000256" key="5">
    <source>
        <dbReference type="ARBA" id="ARBA00022490"/>
    </source>
</evidence>
<keyword evidence="6 12" id="KW-0028">Amino-acid biosynthesis</keyword>
<dbReference type="SMART" id="SM01130">
    <property type="entry name" value="DHDPS"/>
    <property type="match status" value="1"/>
</dbReference>
<dbReference type="InterPro" id="IPR020624">
    <property type="entry name" value="Schiff_base-form_aldolases_CS"/>
</dbReference>